<evidence type="ECO:0000256" key="5">
    <source>
        <dbReference type="ARBA" id="ARBA00023204"/>
    </source>
</evidence>
<dbReference type="SUPFAM" id="SSF50249">
    <property type="entry name" value="Nucleic acid-binding proteins"/>
    <property type="match status" value="1"/>
</dbReference>
<reference evidence="8" key="1">
    <citation type="submission" date="2018-05" db="EMBL/GenBank/DDBJ databases">
        <authorList>
            <person name="Lanie J.A."/>
            <person name="Ng W.-L."/>
            <person name="Kazmierczak K.M."/>
            <person name="Andrzejewski T.M."/>
            <person name="Davidsen T.M."/>
            <person name="Wayne K.J."/>
            <person name="Tettelin H."/>
            <person name="Glass J.I."/>
            <person name="Rusch D."/>
            <person name="Podicherti R."/>
            <person name="Tsui H.-C.T."/>
            <person name="Winkler M.E."/>
        </authorList>
    </citation>
    <scope>NUCLEOTIDE SEQUENCE</scope>
</reference>
<accession>A0A381TXU0</accession>
<evidence type="ECO:0000259" key="7">
    <source>
        <dbReference type="Pfam" id="PF11967"/>
    </source>
</evidence>
<dbReference type="InterPro" id="IPR012340">
    <property type="entry name" value="NA-bd_OB-fold"/>
</dbReference>
<dbReference type="AlphaFoldDB" id="A0A381TXU0"/>
<dbReference type="SUPFAM" id="SSF57863">
    <property type="entry name" value="ArfGap/RecO-like zinc finger"/>
    <property type="match status" value="1"/>
</dbReference>
<dbReference type="Gene3D" id="2.40.50.140">
    <property type="entry name" value="Nucleic acid-binding proteins"/>
    <property type="match status" value="1"/>
</dbReference>
<keyword evidence="4" id="KW-0233">DNA recombination</keyword>
<sequence length="245" mass="28291">MARKDIVEHEPSYLLHQMPYSETSQIVRIFSQNYGRVDLIAKGSKRPKSKFRSFLQPFLPLQLSWSGKSQLKTLRQTEIHGQYLTRIQGKHLLSAYYLNELILSFLRMEDPYQNLFALYASALHGFSESNPIEPILRQFEILMLSEIGYAINFETEALSQKPIEADLNYVFIAEQGFVSKRKHNSSPFVVKGQVIQAINEGNFSGQETLVWAKKILRLSIQYHLDGKELKSKKVFKAMERQDGSK</sequence>
<keyword evidence="5" id="KW-0234">DNA repair</keyword>
<name>A0A381TXU0_9ZZZZ</name>
<dbReference type="PANTHER" id="PTHR33991">
    <property type="entry name" value="DNA REPAIR PROTEIN RECO"/>
    <property type="match status" value="1"/>
</dbReference>
<evidence type="ECO:0000313" key="8">
    <source>
        <dbReference type="EMBL" id="SVA20669.1"/>
    </source>
</evidence>
<evidence type="ECO:0000256" key="6">
    <source>
        <dbReference type="ARBA" id="ARBA00033409"/>
    </source>
</evidence>
<gene>
    <name evidence="8" type="ORF">METZ01_LOCUS73523</name>
</gene>
<proteinExistence type="inferred from homology"/>
<dbReference type="InterPro" id="IPR003717">
    <property type="entry name" value="RecO"/>
</dbReference>
<dbReference type="GO" id="GO:0006310">
    <property type="term" value="P:DNA recombination"/>
    <property type="evidence" value="ECO:0007669"/>
    <property type="project" value="UniProtKB-KW"/>
</dbReference>
<comment type="similarity">
    <text evidence="1">Belongs to the RecO family.</text>
</comment>
<dbReference type="EMBL" id="UINC01005336">
    <property type="protein sequence ID" value="SVA20669.1"/>
    <property type="molecule type" value="Genomic_DNA"/>
</dbReference>
<evidence type="ECO:0000256" key="4">
    <source>
        <dbReference type="ARBA" id="ARBA00023172"/>
    </source>
</evidence>
<evidence type="ECO:0000256" key="1">
    <source>
        <dbReference type="ARBA" id="ARBA00007452"/>
    </source>
</evidence>
<keyword evidence="3" id="KW-0227">DNA damage</keyword>
<dbReference type="InterPro" id="IPR022572">
    <property type="entry name" value="DNA_rep/recomb_RecO_N"/>
</dbReference>
<dbReference type="GO" id="GO:0043590">
    <property type="term" value="C:bacterial nucleoid"/>
    <property type="evidence" value="ECO:0007669"/>
    <property type="project" value="TreeGrafter"/>
</dbReference>
<dbReference type="Pfam" id="PF11967">
    <property type="entry name" value="RecO_N"/>
    <property type="match status" value="1"/>
</dbReference>
<organism evidence="8">
    <name type="scientific">marine metagenome</name>
    <dbReference type="NCBI Taxonomy" id="408172"/>
    <lineage>
        <taxon>unclassified sequences</taxon>
        <taxon>metagenomes</taxon>
        <taxon>ecological metagenomes</taxon>
    </lineage>
</organism>
<protein>
    <recommendedName>
        <fullName evidence="2">DNA repair protein RecO</fullName>
    </recommendedName>
    <alternativeName>
        <fullName evidence="6">Recombination protein O</fullName>
    </alternativeName>
</protein>
<dbReference type="HAMAP" id="MF_00201">
    <property type="entry name" value="RecO"/>
    <property type="match status" value="1"/>
</dbReference>
<dbReference type="InterPro" id="IPR042242">
    <property type="entry name" value="RecO_C"/>
</dbReference>
<evidence type="ECO:0000256" key="2">
    <source>
        <dbReference type="ARBA" id="ARBA00021310"/>
    </source>
</evidence>
<dbReference type="InterPro" id="IPR037278">
    <property type="entry name" value="ARFGAP/RecO"/>
</dbReference>
<dbReference type="Pfam" id="PF02565">
    <property type="entry name" value="RecO_C"/>
    <property type="match status" value="1"/>
</dbReference>
<evidence type="ECO:0000256" key="3">
    <source>
        <dbReference type="ARBA" id="ARBA00022763"/>
    </source>
</evidence>
<dbReference type="GO" id="GO:0006302">
    <property type="term" value="P:double-strand break repair"/>
    <property type="evidence" value="ECO:0007669"/>
    <property type="project" value="TreeGrafter"/>
</dbReference>
<dbReference type="PANTHER" id="PTHR33991:SF1">
    <property type="entry name" value="DNA REPAIR PROTEIN RECO"/>
    <property type="match status" value="1"/>
</dbReference>
<dbReference type="NCBIfam" id="TIGR00613">
    <property type="entry name" value="reco"/>
    <property type="match status" value="1"/>
</dbReference>
<dbReference type="Gene3D" id="1.20.1440.120">
    <property type="entry name" value="Recombination protein O, C-terminal domain"/>
    <property type="match status" value="1"/>
</dbReference>
<feature type="domain" description="DNA replication/recombination mediator RecO N-terminal" evidence="7">
    <location>
        <begin position="11"/>
        <end position="82"/>
    </location>
</feature>